<sequence>MNHAQFLVFLLMIVALGCGENNSPSRSVYKPPSRSKANVSPSGNNSSPAVTPTPIAWTPSVIDTQAKANPSPPEAKAPGASTTSTVNKTVDEADSPAKSEPEYTTLAVADLQKLADEGDPQASWVLGLRFEAGNGVATNAVTAYQLITMAAVRSKGVHRSLILKDRERIKPMLTTVQIKQAAKPADDFLTKQVEKQIADAAKGDAEMQY</sequence>
<protein>
    <submittedName>
        <fullName evidence="2">Uncharacterized protein</fullName>
    </submittedName>
</protein>
<feature type="region of interest" description="Disordered" evidence="1">
    <location>
        <begin position="22"/>
        <end position="102"/>
    </location>
</feature>
<name>A0A382H2W5_9ZZZZ</name>
<dbReference type="AlphaFoldDB" id="A0A382H2W5"/>
<feature type="compositionally biased region" description="Basic and acidic residues" evidence="1">
    <location>
        <begin position="89"/>
        <end position="101"/>
    </location>
</feature>
<proteinExistence type="predicted"/>
<dbReference type="Gene3D" id="1.25.40.10">
    <property type="entry name" value="Tetratricopeptide repeat domain"/>
    <property type="match status" value="1"/>
</dbReference>
<reference evidence="2" key="1">
    <citation type="submission" date="2018-05" db="EMBL/GenBank/DDBJ databases">
        <authorList>
            <person name="Lanie J.A."/>
            <person name="Ng W.-L."/>
            <person name="Kazmierczak K.M."/>
            <person name="Andrzejewski T.M."/>
            <person name="Davidsen T.M."/>
            <person name="Wayne K.J."/>
            <person name="Tettelin H."/>
            <person name="Glass J.I."/>
            <person name="Rusch D."/>
            <person name="Podicherti R."/>
            <person name="Tsui H.-C.T."/>
            <person name="Winkler M.E."/>
        </authorList>
    </citation>
    <scope>NUCLEOTIDE SEQUENCE</scope>
</reference>
<feature type="compositionally biased region" description="Polar residues" evidence="1">
    <location>
        <begin position="35"/>
        <end position="50"/>
    </location>
</feature>
<organism evidence="2">
    <name type="scientific">marine metagenome</name>
    <dbReference type="NCBI Taxonomy" id="408172"/>
    <lineage>
        <taxon>unclassified sequences</taxon>
        <taxon>metagenomes</taxon>
        <taxon>ecological metagenomes</taxon>
    </lineage>
</organism>
<dbReference type="EMBL" id="UINC01058869">
    <property type="protein sequence ID" value="SVB81628.1"/>
    <property type="molecule type" value="Genomic_DNA"/>
</dbReference>
<gene>
    <name evidence="2" type="ORF">METZ01_LOCUS234482</name>
</gene>
<evidence type="ECO:0000313" key="2">
    <source>
        <dbReference type="EMBL" id="SVB81628.1"/>
    </source>
</evidence>
<evidence type="ECO:0000256" key="1">
    <source>
        <dbReference type="SAM" id="MobiDB-lite"/>
    </source>
</evidence>
<dbReference type="InterPro" id="IPR011990">
    <property type="entry name" value="TPR-like_helical_dom_sf"/>
</dbReference>
<feature type="non-terminal residue" evidence="2">
    <location>
        <position position="209"/>
    </location>
</feature>
<accession>A0A382H2W5</accession>